<evidence type="ECO:0000313" key="7">
    <source>
        <dbReference type="EMBL" id="ORY07848.1"/>
    </source>
</evidence>
<dbReference type="InterPro" id="IPR003604">
    <property type="entry name" value="Matrin/U1-like-C_Znf_C2H2"/>
</dbReference>
<keyword evidence="2 4" id="KW-0863">Zinc-finger</keyword>
<evidence type="ECO:0000256" key="1">
    <source>
        <dbReference type="ARBA" id="ARBA00022723"/>
    </source>
</evidence>
<organism evidence="7 8">
    <name type="scientific">Basidiobolus meristosporus CBS 931.73</name>
    <dbReference type="NCBI Taxonomy" id="1314790"/>
    <lineage>
        <taxon>Eukaryota</taxon>
        <taxon>Fungi</taxon>
        <taxon>Fungi incertae sedis</taxon>
        <taxon>Zoopagomycota</taxon>
        <taxon>Entomophthoromycotina</taxon>
        <taxon>Basidiobolomycetes</taxon>
        <taxon>Basidiobolales</taxon>
        <taxon>Basidiobolaceae</taxon>
        <taxon>Basidiobolus</taxon>
    </lineage>
</organism>
<comment type="caution">
    <text evidence="7">The sequence shown here is derived from an EMBL/GenBank/DDBJ whole genome shotgun (WGS) entry which is preliminary data.</text>
</comment>
<sequence length="518" mass="58843">MDSSRKPSISYSGAEVYPPTIDKEDQIDIFGTLLLLNPYEATNSTLNNPLRSTSTNAPSTPTAVRSSPAVVPSPGSAKFYCEACRKSFNSEATWLTHQNSSKHLQNLKSQKKNMKTPKKANSEAKKKPEVFSPGRPTTSPQVAEALLNEKQAKKVADSNPVMAATVFWNVSKVLWANCHVRDTFNTLENLVHHLEKTIEIAQEQQDEALVALLPKLAATLYLARMALARLIYHYSNDKYSACTLARLAVEERFGLPTSQLKDIIQVAGSHSVEKLYKRCTQILEESNSSIKITKDPNLTLSDILSEVAGFYCNHIDRSSEETSEQSRSLQHCSIVFYILSSIIYTKQDRIPDHLKTLRFLEQIYHHLEKPWYACDIMMLSIKLKMKLFQAADEAAPQPKPDFSTLWWAICNALLISVEIRDFVRIIEIQDICESILTAQGLDTIPYTDIKFLLTAARSIQVHDTTWLQFSAPFEIELFQLIAQEIECTLDPKDFIFSMNLTRHEERRRWAQRLRSLIL</sequence>
<keyword evidence="8" id="KW-1185">Reference proteome</keyword>
<feature type="compositionally biased region" description="Basic residues" evidence="5">
    <location>
        <begin position="109"/>
        <end position="118"/>
    </location>
</feature>
<dbReference type="GO" id="GO:0003676">
    <property type="term" value="F:nucleic acid binding"/>
    <property type="evidence" value="ECO:0007669"/>
    <property type="project" value="InterPro"/>
</dbReference>
<evidence type="ECO:0000256" key="3">
    <source>
        <dbReference type="ARBA" id="ARBA00022833"/>
    </source>
</evidence>
<keyword evidence="1" id="KW-0479">Metal-binding</keyword>
<dbReference type="Pfam" id="PF12171">
    <property type="entry name" value="zf-C2H2_jaz"/>
    <property type="match status" value="1"/>
</dbReference>
<reference evidence="7 8" key="1">
    <citation type="submission" date="2016-07" db="EMBL/GenBank/DDBJ databases">
        <title>Pervasive Adenine N6-methylation of Active Genes in Fungi.</title>
        <authorList>
            <consortium name="DOE Joint Genome Institute"/>
            <person name="Mondo S.J."/>
            <person name="Dannebaum R.O."/>
            <person name="Kuo R.C."/>
            <person name="Labutti K."/>
            <person name="Haridas S."/>
            <person name="Kuo A."/>
            <person name="Salamov A."/>
            <person name="Ahrendt S.R."/>
            <person name="Lipzen A."/>
            <person name="Sullivan W."/>
            <person name="Andreopoulos W.B."/>
            <person name="Clum A."/>
            <person name="Lindquist E."/>
            <person name="Daum C."/>
            <person name="Ramamoorthy G.K."/>
            <person name="Gryganskyi A."/>
            <person name="Culley D."/>
            <person name="Magnuson J.K."/>
            <person name="James T.Y."/>
            <person name="O'Malley M.A."/>
            <person name="Stajich J.E."/>
            <person name="Spatafora J.W."/>
            <person name="Visel A."/>
            <person name="Grigoriev I.V."/>
        </authorList>
    </citation>
    <scope>NUCLEOTIDE SEQUENCE [LARGE SCALE GENOMIC DNA]</scope>
    <source>
        <strain evidence="7 8">CBS 931.73</strain>
    </source>
</reference>
<evidence type="ECO:0000256" key="2">
    <source>
        <dbReference type="ARBA" id="ARBA00022771"/>
    </source>
</evidence>
<feature type="compositionally biased region" description="Polar residues" evidence="5">
    <location>
        <begin position="99"/>
        <end position="108"/>
    </location>
</feature>
<dbReference type="GO" id="GO:0008270">
    <property type="term" value="F:zinc ion binding"/>
    <property type="evidence" value="ECO:0007669"/>
    <property type="project" value="UniProtKB-KW"/>
</dbReference>
<feature type="compositionally biased region" description="Low complexity" evidence="5">
    <location>
        <begin position="52"/>
        <end position="69"/>
    </location>
</feature>
<dbReference type="EMBL" id="MCFE01000005">
    <property type="protein sequence ID" value="ORY07848.1"/>
    <property type="molecule type" value="Genomic_DNA"/>
</dbReference>
<feature type="region of interest" description="Disordered" evidence="5">
    <location>
        <begin position="99"/>
        <end position="139"/>
    </location>
</feature>
<feature type="compositionally biased region" description="Basic and acidic residues" evidence="5">
    <location>
        <begin position="120"/>
        <end position="129"/>
    </location>
</feature>
<dbReference type="PROSITE" id="PS50157">
    <property type="entry name" value="ZINC_FINGER_C2H2_2"/>
    <property type="match status" value="1"/>
</dbReference>
<dbReference type="AlphaFoldDB" id="A0A1Y1ZC75"/>
<dbReference type="SMART" id="SM00451">
    <property type="entry name" value="ZnF_U1"/>
    <property type="match status" value="1"/>
</dbReference>
<protein>
    <recommendedName>
        <fullName evidence="6">C2H2-type domain-containing protein</fullName>
    </recommendedName>
</protein>
<accession>A0A1Y1ZC75</accession>
<feature type="region of interest" description="Disordered" evidence="5">
    <location>
        <begin position="45"/>
        <end position="69"/>
    </location>
</feature>
<dbReference type="InterPro" id="IPR013087">
    <property type="entry name" value="Znf_C2H2_type"/>
</dbReference>
<proteinExistence type="predicted"/>
<dbReference type="OrthoDB" id="2108430at2759"/>
<gene>
    <name evidence="7" type="ORF">K493DRAFT_332590</name>
</gene>
<keyword evidence="3" id="KW-0862">Zinc</keyword>
<name>A0A1Y1ZC75_9FUNG</name>
<dbReference type="Proteomes" id="UP000193498">
    <property type="component" value="Unassembled WGS sequence"/>
</dbReference>
<dbReference type="InParanoid" id="A0A1Y1ZC75"/>
<dbReference type="InterPro" id="IPR036236">
    <property type="entry name" value="Znf_C2H2_sf"/>
</dbReference>
<dbReference type="Gene3D" id="3.30.160.60">
    <property type="entry name" value="Classic Zinc Finger"/>
    <property type="match status" value="1"/>
</dbReference>
<evidence type="ECO:0000256" key="5">
    <source>
        <dbReference type="SAM" id="MobiDB-lite"/>
    </source>
</evidence>
<evidence type="ECO:0000256" key="4">
    <source>
        <dbReference type="PROSITE-ProRule" id="PRU00042"/>
    </source>
</evidence>
<dbReference type="InterPro" id="IPR022755">
    <property type="entry name" value="Znf_C2H2_jaz"/>
</dbReference>
<feature type="domain" description="C2H2-type" evidence="6">
    <location>
        <begin position="79"/>
        <end position="103"/>
    </location>
</feature>
<evidence type="ECO:0000313" key="8">
    <source>
        <dbReference type="Proteomes" id="UP000193498"/>
    </source>
</evidence>
<evidence type="ECO:0000259" key="6">
    <source>
        <dbReference type="PROSITE" id="PS50157"/>
    </source>
</evidence>
<dbReference type="PROSITE" id="PS00028">
    <property type="entry name" value="ZINC_FINGER_C2H2_1"/>
    <property type="match status" value="1"/>
</dbReference>
<dbReference type="SUPFAM" id="SSF57667">
    <property type="entry name" value="beta-beta-alpha zinc fingers"/>
    <property type="match status" value="1"/>
</dbReference>